<evidence type="ECO:0000313" key="2">
    <source>
        <dbReference type="Proteomes" id="UP000502345"/>
    </source>
</evidence>
<dbReference type="EMBL" id="CP050124">
    <property type="protein sequence ID" value="QIP38237.1"/>
    <property type="molecule type" value="Genomic_DNA"/>
</dbReference>
<protein>
    <submittedName>
        <fullName evidence="1">Glyoxalase-like domain-containing protein</fullName>
    </submittedName>
</protein>
<evidence type="ECO:0000313" key="1">
    <source>
        <dbReference type="EMBL" id="QIP38237.1"/>
    </source>
</evidence>
<proteinExistence type="predicted"/>
<organism evidence="1 2">
    <name type="scientific">Rhodococcus erythropolis</name>
    <name type="common">Arthrobacter picolinophilus</name>
    <dbReference type="NCBI Taxonomy" id="1833"/>
    <lineage>
        <taxon>Bacteria</taxon>
        <taxon>Bacillati</taxon>
        <taxon>Actinomycetota</taxon>
        <taxon>Actinomycetes</taxon>
        <taxon>Mycobacteriales</taxon>
        <taxon>Nocardiaceae</taxon>
        <taxon>Rhodococcus</taxon>
        <taxon>Rhodococcus erythropolis group</taxon>
    </lineage>
</organism>
<gene>
    <name evidence="1" type="ORF">G9444_0993</name>
</gene>
<dbReference type="InterPro" id="IPR037523">
    <property type="entry name" value="VOC_core"/>
</dbReference>
<dbReference type="SUPFAM" id="SSF54593">
    <property type="entry name" value="Glyoxalase/Bleomycin resistance protein/Dihydroxybiphenyl dioxygenase"/>
    <property type="match status" value="1"/>
</dbReference>
<dbReference type="PROSITE" id="PS51819">
    <property type="entry name" value="VOC"/>
    <property type="match status" value="1"/>
</dbReference>
<accession>A0A1F2PWY3</accession>
<dbReference type="CDD" id="cd08351">
    <property type="entry name" value="ChaP_like"/>
    <property type="match status" value="1"/>
</dbReference>
<dbReference type="InterPro" id="IPR029068">
    <property type="entry name" value="Glyas_Bleomycin-R_OHBP_Dase"/>
</dbReference>
<dbReference type="InterPro" id="IPR004360">
    <property type="entry name" value="Glyas_Fos-R_dOase_dom"/>
</dbReference>
<dbReference type="OrthoDB" id="9810341at2"/>
<dbReference type="AlphaFoldDB" id="A0A1F2PWY3"/>
<dbReference type="Proteomes" id="UP000502345">
    <property type="component" value="Chromosome"/>
</dbReference>
<dbReference type="Pfam" id="PF00903">
    <property type="entry name" value="Glyoxalase"/>
    <property type="match status" value="1"/>
</dbReference>
<dbReference type="Gene3D" id="3.10.180.10">
    <property type="entry name" value="2,3-Dihydroxybiphenyl 1,2-Dioxygenase, domain 1"/>
    <property type="match status" value="1"/>
</dbReference>
<name>A0A1F2PWY3_RHOER</name>
<sequence>MEASYCKGSLMTISFNHTIIAAKDRQESAWFFTHMFGLPGPVEAGYFLGVELEHGVTLDFAQVEEGAEVASQHYAFLVSEDDFDGIYQRIQALKLDHWADPRQSSTGFNTNDGGRGVYFLDPSGHFLEAITKPYGG</sequence>
<reference evidence="1 2" key="1">
    <citation type="submission" date="2020-03" db="EMBL/GenBank/DDBJ databases">
        <title>Screen low temperature-resistant strains for efficient degradation of petroleum hydrocarbons under the low temperature.</title>
        <authorList>
            <person name="Wang Y."/>
            <person name="Chen J."/>
        </authorList>
    </citation>
    <scope>NUCLEOTIDE SEQUENCE [LARGE SCALE GENOMIC DNA]</scope>
    <source>
        <strain evidence="1 2">KB1</strain>
    </source>
</reference>